<keyword evidence="2" id="KW-1133">Transmembrane helix</keyword>
<dbReference type="PANTHER" id="PTHR35335:SF1">
    <property type="entry name" value="UPF0716 PROTEIN FXSA"/>
    <property type="match status" value="1"/>
</dbReference>
<name>A0A4U1B2Z7_9GAMM</name>
<evidence type="ECO:0000256" key="2">
    <source>
        <dbReference type="SAM" id="Phobius"/>
    </source>
</evidence>
<feature type="region of interest" description="Disordered" evidence="1">
    <location>
        <begin position="132"/>
        <end position="168"/>
    </location>
</feature>
<feature type="compositionally biased region" description="Polar residues" evidence="1">
    <location>
        <begin position="149"/>
        <end position="159"/>
    </location>
</feature>
<reference evidence="3 4" key="1">
    <citation type="submission" date="2019-04" db="EMBL/GenBank/DDBJ databases">
        <title>Thalassotalea guangxiensis sp. nov., isolated from sediment of the coastal wetland.</title>
        <authorList>
            <person name="Zheng S."/>
            <person name="Zhang D."/>
        </authorList>
    </citation>
    <scope>NUCLEOTIDE SEQUENCE [LARGE SCALE GENOMIC DNA]</scope>
    <source>
        <strain evidence="3 4">ZS-4</strain>
    </source>
</reference>
<dbReference type="PANTHER" id="PTHR35335">
    <property type="entry name" value="UPF0716 PROTEIN FXSA"/>
    <property type="match status" value="1"/>
</dbReference>
<organism evidence="3 4">
    <name type="scientific">Thalassotalea mangrovi</name>
    <dbReference type="NCBI Taxonomy" id="2572245"/>
    <lineage>
        <taxon>Bacteria</taxon>
        <taxon>Pseudomonadati</taxon>
        <taxon>Pseudomonadota</taxon>
        <taxon>Gammaproteobacteria</taxon>
        <taxon>Alteromonadales</taxon>
        <taxon>Colwelliaceae</taxon>
        <taxon>Thalassotalea</taxon>
    </lineage>
</organism>
<keyword evidence="2" id="KW-0812">Transmembrane</keyword>
<evidence type="ECO:0000256" key="1">
    <source>
        <dbReference type="SAM" id="MobiDB-lite"/>
    </source>
</evidence>
<comment type="caution">
    <text evidence="3">The sequence shown here is derived from an EMBL/GenBank/DDBJ whole genome shotgun (WGS) entry which is preliminary data.</text>
</comment>
<keyword evidence="2" id="KW-0472">Membrane</keyword>
<dbReference type="NCBIfam" id="NF008528">
    <property type="entry name" value="PRK11463.1-2"/>
    <property type="match status" value="1"/>
</dbReference>
<keyword evidence="4" id="KW-1185">Reference proteome</keyword>
<feature type="transmembrane region" description="Helical" evidence="2">
    <location>
        <begin position="76"/>
        <end position="101"/>
    </location>
</feature>
<dbReference type="InterPro" id="IPR007313">
    <property type="entry name" value="FxsA"/>
</dbReference>
<dbReference type="Proteomes" id="UP000307999">
    <property type="component" value="Unassembled WGS sequence"/>
</dbReference>
<gene>
    <name evidence="3" type="ORF">E8M12_13435</name>
</gene>
<dbReference type="OrthoDB" id="9792788at2"/>
<evidence type="ECO:0000313" key="3">
    <source>
        <dbReference type="EMBL" id="TKB43972.1"/>
    </source>
</evidence>
<accession>A0A4U1B2Z7</accession>
<dbReference type="GO" id="GO:0016020">
    <property type="term" value="C:membrane"/>
    <property type="evidence" value="ECO:0007669"/>
    <property type="project" value="InterPro"/>
</dbReference>
<evidence type="ECO:0000313" key="4">
    <source>
        <dbReference type="Proteomes" id="UP000307999"/>
    </source>
</evidence>
<protein>
    <submittedName>
        <fullName evidence="3">FxsA family protein</fullName>
    </submittedName>
</protein>
<feature type="transmembrane region" description="Helical" evidence="2">
    <location>
        <begin position="29"/>
        <end position="47"/>
    </location>
</feature>
<dbReference type="RefSeq" id="WP_136736774.1">
    <property type="nucleotide sequence ID" value="NZ_SWDB01000032.1"/>
</dbReference>
<proteinExistence type="predicted"/>
<dbReference type="EMBL" id="SWDB01000032">
    <property type="protein sequence ID" value="TKB43972.1"/>
    <property type="molecule type" value="Genomic_DNA"/>
</dbReference>
<dbReference type="AlphaFoldDB" id="A0A4U1B2Z7"/>
<dbReference type="Pfam" id="PF04186">
    <property type="entry name" value="FxsA"/>
    <property type="match status" value="1"/>
</dbReference>
<sequence length="168" mass="18411">MFRILFLLFIFVPVLEILLLINVGSVLGALPTVALVILTAWLGATLVKQQGMSTMQSMQAKLASGQMPSDEIIASVLLLVSGVTLLTPGFITDALGLLLLWPVSRQFLVNKIKPHMVARQGQHFGFQQGFGSYQQDISEPDNDPFAGNPDSNQPRQPSTLEGEYERKD</sequence>